<sequence length="83" mass="9483">MTAAISTDAQALKPTKHRCVIDDEPQATSGNLRLLLQLSPKVFIVLRMRPDLAFPADAKLSQSRYPDRWQWQQYPMDVAERDA</sequence>
<keyword evidence="2" id="KW-1185">Reference proteome</keyword>
<protein>
    <submittedName>
        <fullName evidence="1">Uncharacterized protein</fullName>
    </submittedName>
</protein>
<proteinExistence type="predicted"/>
<evidence type="ECO:0000313" key="2">
    <source>
        <dbReference type="Proteomes" id="UP000559256"/>
    </source>
</evidence>
<gene>
    <name evidence="1" type="ORF">D9758_014705</name>
</gene>
<evidence type="ECO:0000313" key="1">
    <source>
        <dbReference type="EMBL" id="KAF5338172.1"/>
    </source>
</evidence>
<accession>A0A8H5FIU1</accession>
<dbReference type="EMBL" id="JAACJM010000199">
    <property type="protein sequence ID" value="KAF5338172.1"/>
    <property type="molecule type" value="Genomic_DNA"/>
</dbReference>
<reference evidence="1 2" key="1">
    <citation type="journal article" date="2020" name="ISME J.">
        <title>Uncovering the hidden diversity of litter-decomposition mechanisms in mushroom-forming fungi.</title>
        <authorList>
            <person name="Floudas D."/>
            <person name="Bentzer J."/>
            <person name="Ahren D."/>
            <person name="Johansson T."/>
            <person name="Persson P."/>
            <person name="Tunlid A."/>
        </authorList>
    </citation>
    <scope>NUCLEOTIDE SEQUENCE [LARGE SCALE GENOMIC DNA]</scope>
    <source>
        <strain evidence="1 2">CBS 291.85</strain>
    </source>
</reference>
<name>A0A8H5FIU1_9AGAR</name>
<comment type="caution">
    <text evidence="1">The sequence shown here is derived from an EMBL/GenBank/DDBJ whole genome shotgun (WGS) entry which is preliminary data.</text>
</comment>
<dbReference type="AlphaFoldDB" id="A0A8H5FIU1"/>
<organism evidence="1 2">
    <name type="scientific">Tetrapyrgos nigripes</name>
    <dbReference type="NCBI Taxonomy" id="182062"/>
    <lineage>
        <taxon>Eukaryota</taxon>
        <taxon>Fungi</taxon>
        <taxon>Dikarya</taxon>
        <taxon>Basidiomycota</taxon>
        <taxon>Agaricomycotina</taxon>
        <taxon>Agaricomycetes</taxon>
        <taxon>Agaricomycetidae</taxon>
        <taxon>Agaricales</taxon>
        <taxon>Marasmiineae</taxon>
        <taxon>Marasmiaceae</taxon>
        <taxon>Tetrapyrgos</taxon>
    </lineage>
</organism>
<dbReference type="Proteomes" id="UP000559256">
    <property type="component" value="Unassembled WGS sequence"/>
</dbReference>